<organism evidence="2 3">
    <name type="scientific">Paraconiothyrium brasiliense</name>
    <dbReference type="NCBI Taxonomy" id="300254"/>
    <lineage>
        <taxon>Eukaryota</taxon>
        <taxon>Fungi</taxon>
        <taxon>Dikarya</taxon>
        <taxon>Ascomycota</taxon>
        <taxon>Pezizomycotina</taxon>
        <taxon>Dothideomycetes</taxon>
        <taxon>Pleosporomycetidae</taxon>
        <taxon>Pleosporales</taxon>
        <taxon>Massarineae</taxon>
        <taxon>Didymosphaeriaceae</taxon>
        <taxon>Paraconiothyrium</taxon>
    </lineage>
</organism>
<evidence type="ECO:0000313" key="2">
    <source>
        <dbReference type="EMBL" id="KAL1605253.1"/>
    </source>
</evidence>
<reference evidence="2 3" key="1">
    <citation type="submission" date="2024-02" db="EMBL/GenBank/DDBJ databases">
        <title>De novo assembly and annotation of 12 fungi associated with fruit tree decline syndrome in Ontario, Canada.</title>
        <authorList>
            <person name="Sulman M."/>
            <person name="Ellouze W."/>
            <person name="Ilyukhin E."/>
        </authorList>
    </citation>
    <scope>NUCLEOTIDE SEQUENCE [LARGE SCALE GENOMIC DNA]</scope>
    <source>
        <strain evidence="2 3">M42-189</strain>
    </source>
</reference>
<gene>
    <name evidence="2" type="ORF">SLS60_004797</name>
</gene>
<dbReference type="EMBL" id="JAKJXO020000005">
    <property type="protein sequence ID" value="KAL1605253.1"/>
    <property type="molecule type" value="Genomic_DNA"/>
</dbReference>
<name>A0ABR3RLW4_9PLEO</name>
<evidence type="ECO:0000313" key="3">
    <source>
        <dbReference type="Proteomes" id="UP001521785"/>
    </source>
</evidence>
<keyword evidence="3" id="KW-1185">Reference proteome</keyword>
<dbReference type="Proteomes" id="UP001521785">
    <property type="component" value="Unassembled WGS sequence"/>
</dbReference>
<evidence type="ECO:0000256" key="1">
    <source>
        <dbReference type="SAM" id="MobiDB-lite"/>
    </source>
</evidence>
<sequence>MAPLYLVIKTVTEKDSKPDYEVDDIVPHGYNTSLHSNTSDVFTIYSYHTANDIQHVSSNVTENYDIKLRWHYDPFPSPSVVAYNNIKEGASSSMHKEIDKFMEQEGIKSRISTKYDPEGDLVFAYGFETKKGENVCFELFVVEIGPSRRYGSEGEISRKDNKERMKADAEGDSGSGEENPSHKDFDQEMEDALY</sequence>
<feature type="region of interest" description="Disordered" evidence="1">
    <location>
        <begin position="150"/>
        <end position="194"/>
    </location>
</feature>
<protein>
    <submittedName>
        <fullName evidence="2">Uncharacterized protein</fullName>
    </submittedName>
</protein>
<comment type="caution">
    <text evidence="2">The sequence shown here is derived from an EMBL/GenBank/DDBJ whole genome shotgun (WGS) entry which is preliminary data.</text>
</comment>
<feature type="compositionally biased region" description="Basic and acidic residues" evidence="1">
    <location>
        <begin position="150"/>
        <end position="169"/>
    </location>
</feature>
<proteinExistence type="predicted"/>
<accession>A0ABR3RLW4</accession>